<reference evidence="1 2" key="1">
    <citation type="submission" date="2019-12" db="EMBL/GenBank/DDBJ databases">
        <title>A genome sequence resource for the geographically widespread anthracnose pathogen Colletotrichum asianum.</title>
        <authorList>
            <person name="Meng Y."/>
        </authorList>
    </citation>
    <scope>NUCLEOTIDE SEQUENCE [LARGE SCALE GENOMIC DNA]</scope>
    <source>
        <strain evidence="1 2">ICMP 18580</strain>
    </source>
</reference>
<dbReference type="OrthoDB" id="4490227at2759"/>
<accession>A0A8H3W977</accession>
<dbReference type="EMBL" id="WOWK01000082">
    <property type="protein sequence ID" value="KAF0320492.1"/>
    <property type="molecule type" value="Genomic_DNA"/>
</dbReference>
<comment type="caution">
    <text evidence="1">The sequence shown here is derived from an EMBL/GenBank/DDBJ whole genome shotgun (WGS) entry which is preliminary data.</text>
</comment>
<dbReference type="Proteomes" id="UP000434172">
    <property type="component" value="Unassembled WGS sequence"/>
</dbReference>
<dbReference type="AlphaFoldDB" id="A0A8H3W977"/>
<keyword evidence="2" id="KW-1185">Reference proteome</keyword>
<name>A0A8H3W977_9PEZI</name>
<evidence type="ECO:0000313" key="2">
    <source>
        <dbReference type="Proteomes" id="UP000434172"/>
    </source>
</evidence>
<organism evidence="1 2">
    <name type="scientific">Colletotrichum asianum</name>
    <dbReference type="NCBI Taxonomy" id="702518"/>
    <lineage>
        <taxon>Eukaryota</taxon>
        <taxon>Fungi</taxon>
        <taxon>Dikarya</taxon>
        <taxon>Ascomycota</taxon>
        <taxon>Pezizomycotina</taxon>
        <taxon>Sordariomycetes</taxon>
        <taxon>Hypocreomycetidae</taxon>
        <taxon>Glomerellales</taxon>
        <taxon>Glomerellaceae</taxon>
        <taxon>Colletotrichum</taxon>
        <taxon>Colletotrichum gloeosporioides species complex</taxon>
    </lineage>
</organism>
<proteinExistence type="predicted"/>
<sequence>MIYGTERVFLLDYTTMLINACPPNSSVRPRPVYASDQITFYLDPDSTRLRDFAHMTSFCPVPITNFEFDGLGNSLGERCMKMAHTREADPCGLQQNEEDMVNRTRAAMLEFAGCPDGTWPDPQGMLGPRFCNAPKSSASGRGFSGKVLVLSVLAWILAIGSM</sequence>
<gene>
    <name evidence="1" type="ORF">GQ607_012248</name>
</gene>
<protein>
    <submittedName>
        <fullName evidence="1">Uncharacterized protein</fullName>
    </submittedName>
</protein>
<evidence type="ECO:0000313" key="1">
    <source>
        <dbReference type="EMBL" id="KAF0320492.1"/>
    </source>
</evidence>